<dbReference type="EMBL" id="CM035441">
    <property type="protein sequence ID" value="KAH7281852.1"/>
    <property type="molecule type" value="Genomic_DNA"/>
</dbReference>
<gene>
    <name evidence="4" type="ORF">KP509_36G066600</name>
</gene>
<dbReference type="OMA" id="RSKNYWE"/>
<dbReference type="OrthoDB" id="1357022at2759"/>
<comment type="caution">
    <text evidence="4">The sequence shown here is derived from an EMBL/GenBank/DDBJ whole genome shotgun (WGS) entry which is preliminary data.</text>
</comment>
<dbReference type="Gene3D" id="3.40.50.300">
    <property type="entry name" value="P-loop containing nucleotide triphosphate hydrolases"/>
    <property type="match status" value="2"/>
</dbReference>
<dbReference type="InterPro" id="IPR035897">
    <property type="entry name" value="Toll_tir_struct_dom_sf"/>
</dbReference>
<reference evidence="4" key="1">
    <citation type="submission" date="2021-08" db="EMBL/GenBank/DDBJ databases">
        <title>WGS assembly of Ceratopteris richardii.</title>
        <authorList>
            <person name="Marchant D.B."/>
            <person name="Chen G."/>
            <person name="Jenkins J."/>
            <person name="Shu S."/>
            <person name="Leebens-Mack J."/>
            <person name="Grimwood J."/>
            <person name="Schmutz J."/>
            <person name="Soltis P."/>
            <person name="Soltis D."/>
            <person name="Chen Z.-H."/>
        </authorList>
    </citation>
    <scope>NUCLEOTIDE SEQUENCE</scope>
    <source>
        <strain evidence="4">Whitten #5841</strain>
        <tissue evidence="4">Leaf</tissue>
    </source>
</reference>
<evidence type="ECO:0000313" key="5">
    <source>
        <dbReference type="Proteomes" id="UP000825935"/>
    </source>
</evidence>
<dbReference type="GO" id="GO:0043531">
    <property type="term" value="F:ADP binding"/>
    <property type="evidence" value="ECO:0007669"/>
    <property type="project" value="InterPro"/>
</dbReference>
<proteinExistence type="predicted"/>
<evidence type="ECO:0000313" key="4">
    <source>
        <dbReference type="EMBL" id="KAH7281852.1"/>
    </source>
</evidence>
<name>A0A8T2QCR5_CERRI</name>
<dbReference type="Gene3D" id="3.40.50.10140">
    <property type="entry name" value="Toll/interleukin-1 receptor homology (TIR) domain"/>
    <property type="match status" value="1"/>
</dbReference>
<dbReference type="Proteomes" id="UP000825935">
    <property type="component" value="Chromosome 36"/>
</dbReference>
<dbReference type="InterPro" id="IPR027417">
    <property type="entry name" value="P-loop_NTPase"/>
</dbReference>
<dbReference type="InterPro" id="IPR000157">
    <property type="entry name" value="TIR_dom"/>
</dbReference>
<dbReference type="PROSITE" id="PS50104">
    <property type="entry name" value="TIR"/>
    <property type="match status" value="1"/>
</dbReference>
<dbReference type="SUPFAM" id="SSF52058">
    <property type="entry name" value="L domain-like"/>
    <property type="match status" value="1"/>
</dbReference>
<dbReference type="Pfam" id="PF23282">
    <property type="entry name" value="WHD_ROQ1"/>
    <property type="match status" value="1"/>
</dbReference>
<dbReference type="SUPFAM" id="SSF52540">
    <property type="entry name" value="P-loop containing nucleoside triphosphate hydrolases"/>
    <property type="match status" value="2"/>
</dbReference>
<keyword evidence="1" id="KW-0150">Chloroplast</keyword>
<dbReference type="Gene3D" id="3.80.10.10">
    <property type="entry name" value="Ribonuclease Inhibitor"/>
    <property type="match status" value="1"/>
</dbReference>
<dbReference type="GO" id="GO:0007165">
    <property type="term" value="P:signal transduction"/>
    <property type="evidence" value="ECO:0007669"/>
    <property type="project" value="InterPro"/>
</dbReference>
<dbReference type="PRINTS" id="PR00364">
    <property type="entry name" value="DISEASERSIST"/>
</dbReference>
<dbReference type="PANTHER" id="PTHR11017:SF385">
    <property type="entry name" value="DISEASE RESISTANCE PROTEIN (TIR-NBS-LRR CLASS)-RELATED"/>
    <property type="match status" value="1"/>
</dbReference>
<evidence type="ECO:0000256" key="2">
    <source>
        <dbReference type="ARBA" id="ARBA00022614"/>
    </source>
</evidence>
<dbReference type="InterPro" id="IPR058192">
    <property type="entry name" value="WHD_ROQ1-like"/>
</dbReference>
<dbReference type="GO" id="GO:0006952">
    <property type="term" value="P:defense response"/>
    <property type="evidence" value="ECO:0007669"/>
    <property type="project" value="InterPro"/>
</dbReference>
<dbReference type="InterPro" id="IPR042197">
    <property type="entry name" value="Apaf_helical"/>
</dbReference>
<protein>
    <recommendedName>
        <fullName evidence="3">TIR domain-containing protein</fullName>
    </recommendedName>
</protein>
<dbReference type="SMART" id="SM00255">
    <property type="entry name" value="TIR"/>
    <property type="match status" value="1"/>
</dbReference>
<dbReference type="InterPro" id="IPR044974">
    <property type="entry name" value="Disease_R_plants"/>
</dbReference>
<dbReference type="Pfam" id="PF01582">
    <property type="entry name" value="TIR"/>
    <property type="match status" value="1"/>
</dbReference>
<dbReference type="AlphaFoldDB" id="A0A8T2QCR5"/>
<dbReference type="Pfam" id="PF00931">
    <property type="entry name" value="NB-ARC"/>
    <property type="match status" value="1"/>
</dbReference>
<feature type="domain" description="TIR" evidence="3">
    <location>
        <begin position="4"/>
        <end position="168"/>
    </location>
</feature>
<keyword evidence="5" id="KW-1185">Reference proteome</keyword>
<dbReference type="InterPro" id="IPR002182">
    <property type="entry name" value="NB-ARC"/>
</dbReference>
<evidence type="ECO:0000259" key="3">
    <source>
        <dbReference type="PROSITE" id="PS50104"/>
    </source>
</evidence>
<evidence type="ECO:0000256" key="1">
    <source>
        <dbReference type="ARBA" id="ARBA00022528"/>
    </source>
</evidence>
<keyword evidence="1" id="KW-0934">Plastid</keyword>
<keyword evidence="2" id="KW-0433">Leucine-rich repeat</keyword>
<organism evidence="4 5">
    <name type="scientific">Ceratopteris richardii</name>
    <name type="common">Triangle waterfern</name>
    <dbReference type="NCBI Taxonomy" id="49495"/>
    <lineage>
        <taxon>Eukaryota</taxon>
        <taxon>Viridiplantae</taxon>
        <taxon>Streptophyta</taxon>
        <taxon>Embryophyta</taxon>
        <taxon>Tracheophyta</taxon>
        <taxon>Polypodiopsida</taxon>
        <taxon>Polypodiidae</taxon>
        <taxon>Polypodiales</taxon>
        <taxon>Pteridineae</taxon>
        <taxon>Pteridaceae</taxon>
        <taxon>Parkerioideae</taxon>
        <taxon>Ceratopteris</taxon>
    </lineage>
</organism>
<dbReference type="SUPFAM" id="SSF52200">
    <property type="entry name" value="Toll/Interleukin receptor TIR domain"/>
    <property type="match status" value="1"/>
</dbReference>
<dbReference type="PANTHER" id="PTHR11017">
    <property type="entry name" value="LEUCINE-RICH REPEAT-CONTAINING PROTEIN"/>
    <property type="match status" value="1"/>
</dbReference>
<sequence>MAGTYYQVFLCHRGPDAKRTFVNALHEKLKSKGISSFVDYEIEKGTEIEPHIGKAIENSLFFIIILSPDFASSKWCLDEVVRIMRVKNSAGRSHSSRNVLPVFYNVEPSQVRYQHSEPWDLSKVNRSSEMQRKTWSEALHELSKITGIEYKTDSMFQEEAVKRIVSWVESNLSDPISCEKESKWREQIEELEQMLTSEAFKSKDASIIGVHGTNTREFSDHVVKQFSSRFDAWSVLSDEADPIKKLYSDLIEIPDEQSDKLKFSDYPPLRLQNKRCLLVLDNHAGTGIEHLRPLLEHVKKNFKNQSLMVFTSRFQHRLREVEVDEVIRLPSSEDNGGLLFICHGADIHQSLVNHLEEMFCMRGLDVHLLSENEVLRDAKCLENATVILAIISSSLSINDFQRLIGNTSKIIYISYGRHSTNESSSDIRFDLEVRFEEATCHYDKVCFKLMVEKVMKTLNQADEKIMGGPDFPVGLVKRRKEIEKMLTESKSLQCFGRFGLVGMGGIGKTTTAMSIYNKMHKKFEASFFCLNIREHAGYDRGLEDLQAKILQNTVLNVNKDKRTYDIEHRQKKIEINDVEHGKSILSSELKGINALIVLDDVDHESHIDALYRPLCTLGAKSVVVITTRNRDSLKREQLTEIYEMQELDKESSERLFHWHAFLKPEAPAHLKTVSQDVIAACKGLPLSLKVIGSYLYGHESESDISLWEESFRHLQENEDIFGVLRISYDHLRGNEKEAFLDICCFLIGKLEDYVCIFLEGCYGMGQTLLNVLKSRSLVSTDAEGLIRVHDQLRDMGRHIVREGKKDRVWEEETANDVLEDGGRLSTLRGLSINTGMCFPENEVAMCPELRILVVNNGNMSGTDSHRHNSSRRGFLQKVRCRNLRWLTWENASFEHLPPGLCSEKLQVLNLSGSNIREVPAALPNLKYLWLPGCKNLKVLSKPIGTLMPSLRGLDLYGCSQLEGLDSSLGKLTDLRILNLSECRVPSEIADGQKNGIQNESSFRLEQRWNRTLIVIVLLQPDNVTSWALVIVSHGFCTLEVYVPQLQPTLGELWKTLLMCNN</sequence>
<dbReference type="InterPro" id="IPR032675">
    <property type="entry name" value="LRR_dom_sf"/>
</dbReference>
<accession>A0A8T2QCR5</accession>
<dbReference type="Gene3D" id="1.10.8.430">
    <property type="entry name" value="Helical domain of apoptotic protease-activating factors"/>
    <property type="match status" value="1"/>
</dbReference>